<evidence type="ECO:0000256" key="5">
    <source>
        <dbReference type="PIRSR" id="PIRSR601344-1"/>
    </source>
</evidence>
<evidence type="ECO:0000256" key="4">
    <source>
        <dbReference type="ARBA" id="ARBA00022640"/>
    </source>
</evidence>
<organism evidence="7">
    <name type="scientific">Cryptomonas curvata</name>
    <dbReference type="NCBI Taxonomy" id="233186"/>
    <lineage>
        <taxon>Eukaryota</taxon>
        <taxon>Cryptophyceae</taxon>
        <taxon>Cryptomonadales</taxon>
        <taxon>Cryptomonadaceae</taxon>
        <taxon>Cryptomonas</taxon>
    </lineage>
</organism>
<gene>
    <name evidence="7" type="ORF">CCUR1050_LOCUS26510</name>
</gene>
<dbReference type="PANTHER" id="PTHR21649">
    <property type="entry name" value="CHLOROPHYLL A/B BINDING PROTEIN"/>
    <property type="match status" value="1"/>
</dbReference>
<feature type="binding site" evidence="5">
    <location>
        <position position="184"/>
    </location>
    <ligand>
        <name>chlorophyll a</name>
        <dbReference type="ChEBI" id="CHEBI:58416"/>
        <label>1</label>
    </ligand>
</feature>
<name>A0A7S0MU00_9CRYP</name>
<dbReference type="GO" id="GO:0016020">
    <property type="term" value="C:membrane"/>
    <property type="evidence" value="ECO:0007669"/>
    <property type="project" value="InterPro"/>
</dbReference>
<dbReference type="AlphaFoldDB" id="A0A7S0MU00"/>
<evidence type="ECO:0008006" key="8">
    <source>
        <dbReference type="Google" id="ProtNLM"/>
    </source>
</evidence>
<feature type="binding site" evidence="5">
    <location>
        <position position="81"/>
    </location>
    <ligand>
        <name>chlorophyll a</name>
        <dbReference type="ChEBI" id="CHEBI:58416"/>
        <label>1</label>
    </ligand>
</feature>
<dbReference type="GO" id="GO:0009765">
    <property type="term" value="P:photosynthesis, light harvesting"/>
    <property type="evidence" value="ECO:0007669"/>
    <property type="project" value="InterPro"/>
</dbReference>
<reference evidence="7" key="1">
    <citation type="submission" date="2021-01" db="EMBL/GenBank/DDBJ databases">
        <authorList>
            <person name="Corre E."/>
            <person name="Pelletier E."/>
            <person name="Niang G."/>
            <person name="Scheremetjew M."/>
            <person name="Finn R."/>
            <person name="Kale V."/>
            <person name="Holt S."/>
            <person name="Cochrane G."/>
            <person name="Meng A."/>
            <person name="Brown T."/>
            <person name="Cohen L."/>
        </authorList>
    </citation>
    <scope>NUCLEOTIDE SEQUENCE</scope>
    <source>
        <strain evidence="7">CCAP979/52</strain>
    </source>
</reference>
<evidence type="ECO:0000256" key="3">
    <source>
        <dbReference type="ARBA" id="ARBA00022531"/>
    </source>
</evidence>
<dbReference type="InterPro" id="IPR001344">
    <property type="entry name" value="Chloro_AB-bd_pln"/>
</dbReference>
<evidence type="ECO:0000256" key="2">
    <source>
        <dbReference type="ARBA" id="ARBA00022528"/>
    </source>
</evidence>
<dbReference type="InterPro" id="IPR022796">
    <property type="entry name" value="Chloroa_b-bind"/>
</dbReference>
<keyword evidence="6" id="KW-0732">Signal</keyword>
<feature type="binding site" evidence="5">
    <location>
        <position position="69"/>
    </location>
    <ligand>
        <name>chlorophyll a</name>
        <dbReference type="ChEBI" id="CHEBI:58416"/>
        <label>1</label>
    </ligand>
</feature>
<accession>A0A7S0MU00</accession>
<dbReference type="GO" id="GO:0016168">
    <property type="term" value="F:chlorophyll binding"/>
    <property type="evidence" value="ECO:0007669"/>
    <property type="project" value="UniProtKB-KW"/>
</dbReference>
<evidence type="ECO:0000313" key="7">
    <source>
        <dbReference type="EMBL" id="CAD8650263.1"/>
    </source>
</evidence>
<protein>
    <recommendedName>
        <fullName evidence="8">Chlorophyll a-b binding protein, chloroplastic</fullName>
    </recommendedName>
</protein>
<feature type="chain" id="PRO_5031471105" description="Chlorophyll a-b binding protein, chloroplastic" evidence="6">
    <location>
        <begin position="17"/>
        <end position="228"/>
    </location>
</feature>
<feature type="binding site" description="axial binding residue" evidence="5">
    <location>
        <position position="86"/>
    </location>
    <ligand>
        <name>chlorophyll b</name>
        <dbReference type="ChEBI" id="CHEBI:61721"/>
        <label>1</label>
    </ligand>
    <ligandPart>
        <name>Mg</name>
        <dbReference type="ChEBI" id="CHEBI:25107"/>
    </ligandPart>
</feature>
<dbReference type="Pfam" id="PF00504">
    <property type="entry name" value="Chloroa_b-bind"/>
    <property type="match status" value="1"/>
</dbReference>
<dbReference type="Gene3D" id="1.10.3460.10">
    <property type="entry name" value="Chlorophyll a/b binding protein domain"/>
    <property type="match status" value="1"/>
</dbReference>
<keyword evidence="3" id="KW-0602">Photosynthesis</keyword>
<proteinExistence type="predicted"/>
<evidence type="ECO:0000256" key="6">
    <source>
        <dbReference type="SAM" id="SignalP"/>
    </source>
</evidence>
<keyword evidence="4" id="KW-0934">Plastid</keyword>
<sequence length="228" mass="24527">MLRAVVLAASLASAAAFAPSSILPRSSSHAAKAVGPRMQASESVPFLSKPKRLDSSLPGYVGFDPLGLSDYVDVKWLQEGEIKNGRVAMLGVVGLIVPEVFTFPFFKKGVAVYDNFFQIPPESLGQIALAIGLIEVFSHKGKITPVDMFEDGRKPGEFGFDPLGFGKNPDAFKRYELAEIKNGRLAMIAIGGMTHHYFLTGKGPIEFLTQIPNFKSCTSAAIDTGLCV</sequence>
<keyword evidence="5" id="KW-0148">Chlorophyll</keyword>
<dbReference type="SUPFAM" id="SSF103511">
    <property type="entry name" value="Chlorophyll a-b binding protein"/>
    <property type="match status" value="1"/>
</dbReference>
<feature type="binding site" evidence="5">
    <location>
        <position position="182"/>
    </location>
    <ligand>
        <name>chlorophyll a</name>
        <dbReference type="ChEBI" id="CHEBI:58416"/>
        <label>1</label>
    </ligand>
</feature>
<keyword evidence="5" id="KW-0157">Chromophore</keyword>
<dbReference type="EMBL" id="HBEZ01048229">
    <property type="protein sequence ID" value="CAD8650263.1"/>
    <property type="molecule type" value="Transcribed_RNA"/>
</dbReference>
<dbReference type="GO" id="GO:0009507">
    <property type="term" value="C:chloroplast"/>
    <property type="evidence" value="ECO:0007669"/>
    <property type="project" value="UniProtKB-SubCell"/>
</dbReference>
<comment type="subcellular location">
    <subcellularLocation>
        <location evidence="1">Plastid</location>
        <location evidence="1">Chloroplast</location>
    </subcellularLocation>
</comment>
<evidence type="ECO:0000256" key="1">
    <source>
        <dbReference type="ARBA" id="ARBA00004229"/>
    </source>
</evidence>
<feature type="signal peptide" evidence="6">
    <location>
        <begin position="1"/>
        <end position="16"/>
    </location>
</feature>
<keyword evidence="2" id="KW-0150">Chloroplast</keyword>
<feature type="binding site" evidence="5">
    <location>
        <position position="179"/>
    </location>
    <ligand>
        <name>chlorophyll a</name>
        <dbReference type="ChEBI" id="CHEBI:58416"/>
        <label>1</label>
    </ligand>
</feature>